<dbReference type="GO" id="GO:0016740">
    <property type="term" value="F:transferase activity"/>
    <property type="evidence" value="ECO:0007669"/>
    <property type="project" value="UniProtKB-KW"/>
</dbReference>
<dbReference type="Gene3D" id="3.40.50.2000">
    <property type="entry name" value="Glycogen Phosphorylase B"/>
    <property type="match status" value="1"/>
</dbReference>
<protein>
    <submittedName>
        <fullName evidence="1">Glycosyltransferase</fullName>
    </submittedName>
</protein>
<keyword evidence="1" id="KW-0808">Transferase</keyword>
<dbReference type="Pfam" id="PF20706">
    <property type="entry name" value="GT4-conflict"/>
    <property type="match status" value="1"/>
</dbReference>
<evidence type="ECO:0000313" key="1">
    <source>
        <dbReference type="EMBL" id="ASR77747.1"/>
    </source>
</evidence>
<dbReference type="PANTHER" id="PTHR46656:SF3">
    <property type="entry name" value="PUTATIVE-RELATED"/>
    <property type="match status" value="1"/>
</dbReference>
<dbReference type="PANTHER" id="PTHR46656">
    <property type="entry name" value="PUTATIVE-RELATED"/>
    <property type="match status" value="1"/>
</dbReference>
<gene>
    <name evidence="1" type="ORF">SEA_PEEBS_41</name>
</gene>
<keyword evidence="2" id="KW-1185">Reference proteome</keyword>
<accession>A0A222Z1E2</accession>
<proteinExistence type="predicted"/>
<dbReference type="Proteomes" id="UP000224072">
    <property type="component" value="Segment"/>
</dbReference>
<sequence length="322" mass="36931">MDISFSTIPGNLNTTIGYGVAGFNMVRSLQKLGHRVPFADKSCPVEIFFSQPDYWEWSNQFNYHIGYTPWESTQLPPGWLEHMNLANEVWTTSEIIRRWYTAAGVKNVRVYPHGIDPIWTPKNRNIYEKMRFLHMGEPAPRKGGQMAVDAFRAAFGDNPDVELTVKAHRLNNARRIENGRILGPITDYSNVKLVTQELPEDHLVGFVKQFHCMVYPSWGEGFGLIPFQALATGMPTICTGKWAHYKDYLGPLSLDSKLVDSPWPGVHPGKMLEPSFDDLVDKYRFAYENFDSLSSYFYTQAPKLHAEYNWEKLTEEAFAHLI</sequence>
<organism evidence="1 2">
    <name type="scientific">Streptomyces phage Peebs</name>
    <dbReference type="NCBI Taxonomy" id="2023994"/>
    <lineage>
        <taxon>Viruses</taxon>
        <taxon>Duplodnaviria</taxon>
        <taxon>Heunggongvirae</taxon>
        <taxon>Uroviricota</taxon>
        <taxon>Caudoviricetes</taxon>
        <taxon>Stanwilliamsviridae</taxon>
        <taxon>Boydwoodruffvirinae</taxon>
        <taxon>Samistivirus</taxon>
        <taxon>Samistivirus peebs</taxon>
    </lineage>
</organism>
<dbReference type="SUPFAM" id="SSF53756">
    <property type="entry name" value="UDP-Glycosyltransferase/glycogen phosphorylase"/>
    <property type="match status" value="1"/>
</dbReference>
<name>A0A222Z1E2_9CAUD</name>
<reference evidence="1 2" key="1">
    <citation type="submission" date="2017-06" db="EMBL/GenBank/DDBJ databases">
        <authorList>
            <person name="Gicewicz E.A."/>
            <person name="Hiryak K.M."/>
            <person name="Horoschock A.N."/>
            <person name="Kneeream E.R."/>
            <person name="Luchetta J."/>
            <person name="Mikolon A.R."/>
            <person name="Smith S.N."/>
            <person name="Svintozelskiy S."/>
            <person name="Yucha M.L."/>
            <person name="Manna D.P."/>
            <person name="Pidcock K.A."/>
            <person name="Laing C.E."/>
            <person name="Aguayo I.A."/>
            <person name="Delwel I.O."/>
            <person name="Garcia C."/>
            <person name="Martinez A."/>
            <person name="Hughes L.E."/>
            <person name="Garlena R.A."/>
            <person name="Russell D.A."/>
            <person name="Pope W.H."/>
            <person name="Jacobs-Sera D."/>
            <person name="Hendrix R.W."/>
            <person name="Hatfull G.F."/>
        </authorList>
    </citation>
    <scope>NUCLEOTIDE SEQUENCE [LARGE SCALE GENOMIC DNA]</scope>
</reference>
<dbReference type="EMBL" id="MF347638">
    <property type="protein sequence ID" value="ASR77747.1"/>
    <property type="molecule type" value="Genomic_DNA"/>
</dbReference>
<evidence type="ECO:0000313" key="2">
    <source>
        <dbReference type="Proteomes" id="UP000224072"/>
    </source>
</evidence>